<dbReference type="EMBL" id="MPUH01001960">
    <property type="protein sequence ID" value="OMJ65747.1"/>
    <property type="molecule type" value="Genomic_DNA"/>
</dbReference>
<gene>
    <name evidence="1" type="ORF">SteCoe_37683</name>
</gene>
<name>A0A1R2AMK4_9CILI</name>
<accession>A0A1R2AMK4</accession>
<comment type="caution">
    <text evidence="1">The sequence shown here is derived from an EMBL/GenBank/DDBJ whole genome shotgun (WGS) entry which is preliminary data.</text>
</comment>
<reference evidence="1 2" key="1">
    <citation type="submission" date="2016-11" db="EMBL/GenBank/DDBJ databases">
        <title>The macronuclear genome of Stentor coeruleus: a giant cell with tiny introns.</title>
        <authorList>
            <person name="Slabodnick M."/>
            <person name="Ruby J.G."/>
            <person name="Reiff S.B."/>
            <person name="Swart E.C."/>
            <person name="Gosai S."/>
            <person name="Prabakaran S."/>
            <person name="Witkowska E."/>
            <person name="Larue G.E."/>
            <person name="Fisher S."/>
            <person name="Freeman R.M."/>
            <person name="Gunawardena J."/>
            <person name="Chu W."/>
            <person name="Stover N.A."/>
            <person name="Gregory B.D."/>
            <person name="Nowacki M."/>
            <person name="Derisi J."/>
            <person name="Roy S.W."/>
            <person name="Marshall W.F."/>
            <person name="Sood P."/>
        </authorList>
    </citation>
    <scope>NUCLEOTIDE SEQUENCE [LARGE SCALE GENOMIC DNA]</scope>
    <source>
        <strain evidence="1">WM001</strain>
    </source>
</reference>
<dbReference type="Proteomes" id="UP000187209">
    <property type="component" value="Unassembled WGS sequence"/>
</dbReference>
<protein>
    <submittedName>
        <fullName evidence="1">Uncharacterized protein</fullName>
    </submittedName>
</protein>
<proteinExistence type="predicted"/>
<organism evidence="1 2">
    <name type="scientific">Stentor coeruleus</name>
    <dbReference type="NCBI Taxonomy" id="5963"/>
    <lineage>
        <taxon>Eukaryota</taxon>
        <taxon>Sar</taxon>
        <taxon>Alveolata</taxon>
        <taxon>Ciliophora</taxon>
        <taxon>Postciliodesmatophora</taxon>
        <taxon>Heterotrichea</taxon>
        <taxon>Heterotrichida</taxon>
        <taxon>Stentoridae</taxon>
        <taxon>Stentor</taxon>
    </lineage>
</organism>
<sequence>MISLASKVTEIEIPHDYSIAIKKITTKSVQAMQRAAKDENSQCLVNAFLILLTQNSLNADFSLGSKNMKTMAWPLFEKLLFKPGSLIQTIRDMPKAINARKISEADAKKSFGLFNTIDATKLGPYSLLYNFVKESLNYINHCYNLPNDYKNLDKPVIPATPNTIKRLDRKSRPLSGNFENLERQKPLEKPIKILVKKTLARSSSVNSDLIRENTHILSEEAKVKVKQNFEDMLKKSMSAFKSLSLAQCQKDLNSSLKAEKFLMDSRVNKRLHEKFVNFLEGFGGLIGYEGLLEREIRVKIVEEFVKTLSCTEMSAGTVSFVVYFIQTKEFDKYLKKIVPEGSL</sequence>
<evidence type="ECO:0000313" key="1">
    <source>
        <dbReference type="EMBL" id="OMJ65747.1"/>
    </source>
</evidence>
<evidence type="ECO:0000313" key="2">
    <source>
        <dbReference type="Proteomes" id="UP000187209"/>
    </source>
</evidence>
<keyword evidence="2" id="KW-1185">Reference proteome</keyword>
<dbReference type="AlphaFoldDB" id="A0A1R2AMK4"/>